<evidence type="ECO:0000313" key="9">
    <source>
        <dbReference type="EMBL" id="KJR88606.1"/>
    </source>
</evidence>
<feature type="transmembrane region" description="Helical" evidence="7">
    <location>
        <begin position="380"/>
        <end position="402"/>
    </location>
</feature>
<evidence type="ECO:0000256" key="6">
    <source>
        <dbReference type="SAM" id="MobiDB-lite"/>
    </source>
</evidence>
<keyword evidence="5 7" id="KW-0472">Membrane</keyword>
<organism evidence="9 10">
    <name type="scientific">Sporothrix schenckii 1099-18</name>
    <dbReference type="NCBI Taxonomy" id="1397361"/>
    <lineage>
        <taxon>Eukaryota</taxon>
        <taxon>Fungi</taxon>
        <taxon>Dikarya</taxon>
        <taxon>Ascomycota</taxon>
        <taxon>Pezizomycotina</taxon>
        <taxon>Sordariomycetes</taxon>
        <taxon>Sordariomycetidae</taxon>
        <taxon>Ophiostomatales</taxon>
        <taxon>Ophiostomataceae</taxon>
        <taxon>Sporothrix</taxon>
    </lineage>
</organism>
<dbReference type="GeneID" id="27669122"/>
<dbReference type="VEuPathDB" id="FungiDB:SPSK_07178"/>
<feature type="domain" description="Major facilitator superfamily (MFS) profile" evidence="8">
    <location>
        <begin position="125"/>
        <end position="645"/>
    </location>
</feature>
<feature type="transmembrane region" description="Helical" evidence="7">
    <location>
        <begin position="434"/>
        <end position="457"/>
    </location>
</feature>
<evidence type="ECO:0000256" key="7">
    <source>
        <dbReference type="SAM" id="Phobius"/>
    </source>
</evidence>
<feature type="transmembrane region" description="Helical" evidence="7">
    <location>
        <begin position="621"/>
        <end position="641"/>
    </location>
</feature>
<feature type="transmembrane region" description="Helical" evidence="7">
    <location>
        <begin position="123"/>
        <end position="149"/>
    </location>
</feature>
<dbReference type="InterPro" id="IPR020846">
    <property type="entry name" value="MFS_dom"/>
</dbReference>
<gene>
    <name evidence="9" type="ORF">SPSK_07178</name>
</gene>
<feature type="compositionally biased region" description="Polar residues" evidence="6">
    <location>
        <begin position="685"/>
        <end position="697"/>
    </location>
</feature>
<feature type="transmembrane region" description="Helical" evidence="7">
    <location>
        <begin position="191"/>
        <end position="209"/>
    </location>
</feature>
<feature type="compositionally biased region" description="Polar residues" evidence="6">
    <location>
        <begin position="25"/>
        <end position="36"/>
    </location>
</feature>
<comment type="subcellular location">
    <subcellularLocation>
        <location evidence="1">Membrane</location>
        <topology evidence="1">Multi-pass membrane protein</topology>
    </subcellularLocation>
</comment>
<feature type="region of interest" description="Disordered" evidence="6">
    <location>
        <begin position="1"/>
        <end position="108"/>
    </location>
</feature>
<dbReference type="RefSeq" id="XP_016591282.1">
    <property type="nucleotide sequence ID" value="XM_016733845.1"/>
</dbReference>
<evidence type="ECO:0000313" key="10">
    <source>
        <dbReference type="Proteomes" id="UP000033710"/>
    </source>
</evidence>
<evidence type="ECO:0000256" key="4">
    <source>
        <dbReference type="ARBA" id="ARBA00022989"/>
    </source>
</evidence>
<keyword evidence="3 7" id="KW-0812">Transmembrane</keyword>
<dbReference type="Gene3D" id="1.20.1720.10">
    <property type="entry name" value="Multidrug resistance protein D"/>
    <property type="match status" value="1"/>
</dbReference>
<feature type="transmembrane region" description="Helical" evidence="7">
    <location>
        <begin position="161"/>
        <end position="179"/>
    </location>
</feature>
<protein>
    <submittedName>
        <fullName evidence="9">Efflux protein</fullName>
    </submittedName>
</protein>
<dbReference type="PANTHER" id="PTHR42718:SF9">
    <property type="entry name" value="MAJOR FACILITATOR SUPERFAMILY MULTIDRUG TRANSPORTER MFSC"/>
    <property type="match status" value="1"/>
</dbReference>
<keyword evidence="2" id="KW-0813">Transport</keyword>
<dbReference type="Pfam" id="PF07690">
    <property type="entry name" value="MFS_1"/>
    <property type="match status" value="1"/>
</dbReference>
<dbReference type="InterPro" id="IPR036259">
    <property type="entry name" value="MFS_trans_sf"/>
</dbReference>
<feature type="transmembrane region" description="Helical" evidence="7">
    <location>
        <begin position="477"/>
        <end position="495"/>
    </location>
</feature>
<sequence length="697" mass="73400">MAPDTEKSERPPSPKTDITSDGIDNDNTVDYTQDDNTPTARPPSPSPTAMDKNALQLRPVRSTASSRQHCNPPISHDTPVEFADGHADHGGDDDGGDDDDDDDAAMDGYNDAEKLPYSKWRCIALVATVTGATFSNTLSVQSVVIILPSVGRDLNIPDTRLQWIVSAYSLAFGCFLLLWGRIADVFGKKAIFVAGSAWVTATTVANPFIPNEIVFNLFRGLQGLGAAANVPTAIGILGTTFPPGKAKNYAFAAYGAGAPLGSVFGNLMAGLITSYANWKWVFGALAILSGIVTVVGYLIIPAQPPPQTVIPVRAVDATATAPATADANDSTSPSVALSAVPVPATFRSIDWFGAFLVTLGLVGLLFALTEGNVVGWSTPWIGVIIGLSLLLVAAFVGWQMWLETPSNVRKQIAGHAWPPRPLVRMSIFSRSAGGGLFATSLVIMGLFFSSFMGYLVYATYLFQDYLGLSAIQTTLRFIPTGIAGIITCFCVAPLLGRVPTYWILLFGNASVSISSLLLAVPIPFRTTSYFAYGLEAMVLSVMGADTAWPSLTLFVSHALPREDQALGGALINMAGQVGRAIGLAIATAIQTAVMASARGVSVANVGGTKVDDEPTLRGLRAANWFNFALGVCSFLVVLVAFRSSGVIGSNGKPPAQPLRVEVATRSSSSPSSPEQEVDVEKGLSTGATRRTPTVAET</sequence>
<reference evidence="9 10" key="1">
    <citation type="journal article" date="2014" name="BMC Genomics">
        <title>Comparative genomics of the major fungal agents of human and animal Sporotrichosis: Sporothrix schenckii and Sporothrix brasiliensis.</title>
        <authorList>
            <person name="Teixeira M.M."/>
            <person name="de Almeida L.G."/>
            <person name="Kubitschek-Barreira P."/>
            <person name="Alves F.L."/>
            <person name="Kioshima E.S."/>
            <person name="Abadio A.K."/>
            <person name="Fernandes L."/>
            <person name="Derengowski L.S."/>
            <person name="Ferreira K.S."/>
            <person name="Souza R.C."/>
            <person name="Ruiz J.C."/>
            <person name="de Andrade N.C."/>
            <person name="Paes H.C."/>
            <person name="Nicola A.M."/>
            <person name="Albuquerque P."/>
            <person name="Gerber A.L."/>
            <person name="Martins V.P."/>
            <person name="Peconick L.D."/>
            <person name="Neto A.V."/>
            <person name="Chaucanez C.B."/>
            <person name="Silva P.A."/>
            <person name="Cunha O.L."/>
            <person name="de Oliveira F.F."/>
            <person name="dos Santos T.C."/>
            <person name="Barros A.L."/>
            <person name="Soares M.A."/>
            <person name="de Oliveira L.M."/>
            <person name="Marini M.M."/>
            <person name="Villalobos-Duno H."/>
            <person name="Cunha M.M."/>
            <person name="de Hoog S."/>
            <person name="da Silveira J.F."/>
            <person name="Henrissat B."/>
            <person name="Nino-Vega G.A."/>
            <person name="Cisalpino P.S."/>
            <person name="Mora-Montes H.M."/>
            <person name="Almeida S.R."/>
            <person name="Stajich J.E."/>
            <person name="Lopes-Bezerra L.M."/>
            <person name="Vasconcelos A.T."/>
            <person name="Felipe M.S."/>
        </authorList>
    </citation>
    <scope>NUCLEOTIDE SEQUENCE [LARGE SCALE GENOMIC DNA]</scope>
    <source>
        <strain evidence="9 10">1099-18</strain>
    </source>
</reference>
<dbReference type="GO" id="GO:0016020">
    <property type="term" value="C:membrane"/>
    <property type="evidence" value="ECO:0007669"/>
    <property type="project" value="UniProtKB-SubCell"/>
</dbReference>
<evidence type="ECO:0000256" key="3">
    <source>
        <dbReference type="ARBA" id="ARBA00022692"/>
    </source>
</evidence>
<feature type="transmembrane region" description="Helical" evidence="7">
    <location>
        <begin position="351"/>
        <end position="368"/>
    </location>
</feature>
<feature type="transmembrane region" description="Helical" evidence="7">
    <location>
        <begin position="580"/>
        <end position="601"/>
    </location>
</feature>
<reference evidence="9 10" key="2">
    <citation type="journal article" date="2015" name="Eukaryot. Cell">
        <title>Asexual propagation of a virulent clone complex in a human and feline outbreak of sporotrichosis.</title>
        <authorList>
            <person name="Teixeira Mde M."/>
            <person name="Rodrigues A.M."/>
            <person name="Tsui C.K."/>
            <person name="de Almeida L.G."/>
            <person name="Van Diepeningen A.D."/>
            <person name="van den Ende B.G."/>
            <person name="Fernandes G.F."/>
            <person name="Kano R."/>
            <person name="Hamelin R.C."/>
            <person name="Lopes-Bezerra L.M."/>
            <person name="Vasconcelos A.T."/>
            <person name="de Hoog S."/>
            <person name="de Camargo Z.P."/>
            <person name="Felipe M.S."/>
        </authorList>
    </citation>
    <scope>NUCLEOTIDE SEQUENCE [LARGE SCALE GENOMIC DNA]</scope>
    <source>
        <strain evidence="9 10">1099-18</strain>
    </source>
</reference>
<dbReference type="PROSITE" id="PS50850">
    <property type="entry name" value="MFS"/>
    <property type="match status" value="1"/>
</dbReference>
<dbReference type="OrthoDB" id="440755at2759"/>
<evidence type="ECO:0000256" key="1">
    <source>
        <dbReference type="ARBA" id="ARBA00004141"/>
    </source>
</evidence>
<dbReference type="SUPFAM" id="SSF103473">
    <property type="entry name" value="MFS general substrate transporter"/>
    <property type="match status" value="2"/>
</dbReference>
<feature type="transmembrane region" description="Helical" evidence="7">
    <location>
        <begin position="502"/>
        <end position="524"/>
    </location>
</feature>
<comment type="caution">
    <text evidence="9">The sequence shown here is derived from an EMBL/GenBank/DDBJ whole genome shotgun (WGS) entry which is preliminary data.</text>
</comment>
<dbReference type="GO" id="GO:0022857">
    <property type="term" value="F:transmembrane transporter activity"/>
    <property type="evidence" value="ECO:0007669"/>
    <property type="project" value="InterPro"/>
</dbReference>
<feature type="region of interest" description="Disordered" evidence="6">
    <location>
        <begin position="649"/>
        <end position="697"/>
    </location>
</feature>
<dbReference type="AlphaFoldDB" id="A0A0F2MK89"/>
<proteinExistence type="predicted"/>
<dbReference type="PANTHER" id="PTHR42718">
    <property type="entry name" value="MAJOR FACILITATOR SUPERFAMILY MULTIDRUG TRANSPORTER MFSC"/>
    <property type="match status" value="1"/>
</dbReference>
<feature type="transmembrane region" description="Helical" evidence="7">
    <location>
        <begin position="278"/>
        <end position="300"/>
    </location>
</feature>
<dbReference type="KEGG" id="ssck:SPSK_07178"/>
<dbReference type="Proteomes" id="UP000033710">
    <property type="component" value="Unassembled WGS sequence"/>
</dbReference>
<dbReference type="EMBL" id="AXCR01000004">
    <property type="protein sequence ID" value="KJR88606.1"/>
    <property type="molecule type" value="Genomic_DNA"/>
</dbReference>
<feature type="transmembrane region" description="Helical" evidence="7">
    <location>
        <begin position="251"/>
        <end position="272"/>
    </location>
</feature>
<dbReference type="InterPro" id="IPR011701">
    <property type="entry name" value="MFS"/>
</dbReference>
<accession>A0A0F2MK89</accession>
<feature type="compositionally biased region" description="Acidic residues" evidence="6">
    <location>
        <begin position="93"/>
        <end position="105"/>
    </location>
</feature>
<feature type="compositionally biased region" description="Basic and acidic residues" evidence="6">
    <location>
        <begin position="1"/>
        <end position="12"/>
    </location>
</feature>
<dbReference type="Gene3D" id="1.20.1250.20">
    <property type="entry name" value="MFS general substrate transporter like domains"/>
    <property type="match status" value="1"/>
</dbReference>
<feature type="transmembrane region" description="Helical" evidence="7">
    <location>
        <begin position="536"/>
        <end position="559"/>
    </location>
</feature>
<keyword evidence="4 7" id="KW-1133">Transmembrane helix</keyword>
<evidence type="ECO:0000256" key="2">
    <source>
        <dbReference type="ARBA" id="ARBA00022448"/>
    </source>
</evidence>
<evidence type="ECO:0000259" key="8">
    <source>
        <dbReference type="PROSITE" id="PS50850"/>
    </source>
</evidence>
<feature type="compositionally biased region" description="Basic and acidic residues" evidence="6">
    <location>
        <begin position="83"/>
        <end position="92"/>
    </location>
</feature>
<name>A0A0F2MK89_SPOSC</name>
<evidence type="ECO:0000256" key="5">
    <source>
        <dbReference type="ARBA" id="ARBA00023136"/>
    </source>
</evidence>